<gene>
    <name evidence="1" type="ORF">ACD_71C00018G0001</name>
</gene>
<dbReference type="AlphaFoldDB" id="K1Z5H6"/>
<sequence length="468" mass="55749">MIPLVQIDDIDPKSLSSLKFFYWIKEKELFRNVIQIPVGEWKKVYFSSYMTGGHEDMLDLLLEGVDSEWHVRIFLWDSTIWTTSMAYPFSDKEKTILKQFTDSFKSMLSKLEEIKWKCPRMTVYFNNANHSKFLIVDNEWIFTSQNYWAWTFHSIESWVYFKTKDESIIHDHFDNFETDFMSNQNTILLFWLRWKSNLIEIIDIDSFKSALTIIEKLLQQVYVGIDDTNYVPETEKWYDSIDTLYNEVIDPFDKIDAFLSEINFFKWTISIQKSRASAYNKFGLSFNKVSSTTQYFNTLNEFEGYLNSLYWALEDVKEILDHGQLSDIFDLLDWLHWESLYANWVNDGDINWDYLEEVDLLQEDCLEESPDSPGEPIFDENKYLKGLNELKEKYSNYSDLTEPPTPDDLNDYFMYHVFPKASEEIIDQINNHEWYNNLLKLKDKLEEIVTLMDKIDSSNLDIGSTLFV</sequence>
<reference evidence="1" key="1">
    <citation type="journal article" date="2012" name="Science">
        <title>Fermentation, hydrogen, and sulfur metabolism in multiple uncultivated bacterial phyla.</title>
        <authorList>
            <person name="Wrighton K.C."/>
            <person name="Thomas B.C."/>
            <person name="Sharon I."/>
            <person name="Miller C.S."/>
            <person name="Castelle C.J."/>
            <person name="VerBerkmoes N.C."/>
            <person name="Wilkins M.J."/>
            <person name="Hettich R.L."/>
            <person name="Lipton M.S."/>
            <person name="Williams K.H."/>
            <person name="Long P.E."/>
            <person name="Banfield J.F."/>
        </authorList>
    </citation>
    <scope>NUCLEOTIDE SEQUENCE [LARGE SCALE GENOMIC DNA]</scope>
</reference>
<evidence type="ECO:0000313" key="1">
    <source>
        <dbReference type="EMBL" id="EKD44752.1"/>
    </source>
</evidence>
<proteinExistence type="predicted"/>
<organism evidence="1">
    <name type="scientific">uncultured bacterium</name>
    <name type="common">gcode 4</name>
    <dbReference type="NCBI Taxonomy" id="1234023"/>
    <lineage>
        <taxon>Bacteria</taxon>
        <taxon>environmental samples</taxon>
    </lineage>
</organism>
<dbReference type="SUPFAM" id="SSF56024">
    <property type="entry name" value="Phospholipase D/nuclease"/>
    <property type="match status" value="1"/>
</dbReference>
<protein>
    <submittedName>
        <fullName evidence="1">Uncharacterized protein</fullName>
    </submittedName>
</protein>
<dbReference type="EMBL" id="AMFJ01028749">
    <property type="protein sequence ID" value="EKD44752.1"/>
    <property type="molecule type" value="Genomic_DNA"/>
</dbReference>
<dbReference type="Gene3D" id="3.30.870.10">
    <property type="entry name" value="Endonuclease Chain A"/>
    <property type="match status" value="1"/>
</dbReference>
<name>K1Z5H6_9BACT</name>
<comment type="caution">
    <text evidence="1">The sequence shown here is derived from an EMBL/GenBank/DDBJ whole genome shotgun (WGS) entry which is preliminary data.</text>
</comment>
<accession>K1Z5H6</accession>